<comment type="function">
    <text evidence="15">Removal of H(2)O(2), oxidation of toxic reductants, biosynthesis and degradation of lignin, suberization, auxin catabolism, response to environmental stresses such as wounding, pathogen attack and oxidative stress.</text>
</comment>
<dbReference type="FunFam" id="1.10.420.10:FF:000007">
    <property type="entry name" value="Peroxidase"/>
    <property type="match status" value="1"/>
</dbReference>
<feature type="site" description="Transition state stabilizer" evidence="13">
    <location>
        <position position="78"/>
    </location>
</feature>
<keyword evidence="6 12" id="KW-0479">Metal-binding</keyword>
<feature type="binding site" evidence="12">
    <location>
        <position position="102"/>
    </location>
    <ligand>
        <name>Ca(2+)</name>
        <dbReference type="ChEBI" id="CHEBI:29108"/>
        <label>1</label>
    </ligand>
</feature>
<evidence type="ECO:0000256" key="15">
    <source>
        <dbReference type="RuleBase" id="RU362060"/>
    </source>
</evidence>
<dbReference type="OrthoDB" id="2113341at2759"/>
<sequence>MGSQKKNLSCFLPLLALAVVLSLCLGFVDAATSLQKPVKLQWHYYKHHNTCKNAETFVQHQVNQSWSNDKSIAAKLLRLASMDCLVTGCDASILLIHGPDAEITAIQNRGLGGVLLIHKIKTVLEQRCPGVVSCADIIQLAARDAVHLAGAPSYPVYTGRRDGMTSKASSVDIPSPSISLEAATAYFKSKGLDVLDMVTLLGAHTMGRTHCRNIEDRLYNYSGTGKPDPTMDPYLSEEMKKKCPERVKKGQGDPLVYLNPESGAHYNFTESYYRRISNNSAVLGIDQQLLYGNDTKEITKEFASGFEDFRKSWALSMSRMGSINVLTGNQGEIRLNCSFTNKDNPYLK</sequence>
<dbReference type="GO" id="GO:0020037">
    <property type="term" value="F:heme binding"/>
    <property type="evidence" value="ECO:0007669"/>
    <property type="project" value="UniProtKB-UniRule"/>
</dbReference>
<comment type="cofactor">
    <cofactor evidence="12 15">
        <name>Ca(2+)</name>
        <dbReference type="ChEBI" id="CHEBI:29108"/>
    </cofactor>
    <text evidence="12 15">Binds 2 calcium ions per subunit.</text>
</comment>
<feature type="binding site" evidence="12">
    <location>
        <position position="92"/>
    </location>
    <ligand>
        <name>Ca(2+)</name>
        <dbReference type="ChEBI" id="CHEBI:29108"/>
        <label>1</label>
    </ligand>
</feature>
<dbReference type="PROSITE" id="PS00435">
    <property type="entry name" value="PEROXIDASE_1"/>
    <property type="match status" value="1"/>
</dbReference>
<keyword evidence="15" id="KW-0964">Secreted</keyword>
<comment type="subcellular location">
    <subcellularLocation>
        <location evidence="15">Secreted</location>
    </subcellularLocation>
</comment>
<evidence type="ECO:0000256" key="8">
    <source>
        <dbReference type="ARBA" id="ARBA00023002"/>
    </source>
</evidence>
<feature type="chain" id="PRO_5005151929" description="Peroxidase" evidence="15">
    <location>
        <begin position="31"/>
        <end position="348"/>
    </location>
</feature>
<evidence type="ECO:0000256" key="14">
    <source>
        <dbReference type="PIRSR" id="PIRSR600823-5"/>
    </source>
</evidence>
<comment type="similarity">
    <text evidence="15">Belongs to the peroxidase family. Classical plant (class III) peroxidase subfamily.</text>
</comment>
<evidence type="ECO:0000256" key="2">
    <source>
        <dbReference type="ARBA" id="ARBA00006873"/>
    </source>
</evidence>
<dbReference type="CDD" id="cd00693">
    <property type="entry name" value="secretory_peroxidase"/>
    <property type="match status" value="1"/>
</dbReference>
<reference evidence="18" key="1">
    <citation type="submission" date="2013-01" db="EMBL/GenBank/DDBJ databases">
        <title>Draft Genome Sequence of a Mulberry Tree, Morus notabilis C.K. Schneid.</title>
        <authorList>
            <person name="He N."/>
            <person name="Zhao S."/>
        </authorList>
    </citation>
    <scope>NUCLEOTIDE SEQUENCE</scope>
</reference>
<keyword evidence="18" id="KW-1185">Reference proteome</keyword>
<dbReference type="InterPro" id="IPR033905">
    <property type="entry name" value="Secretory_peroxidase"/>
</dbReference>
<feature type="disulfide bond" evidence="14">
    <location>
        <begin position="84"/>
        <end position="89"/>
    </location>
</feature>
<accession>W9SB04</accession>
<evidence type="ECO:0000256" key="11">
    <source>
        <dbReference type="PIRSR" id="PIRSR600823-2"/>
    </source>
</evidence>
<dbReference type="PRINTS" id="PR00461">
    <property type="entry name" value="PLPEROXIDASE"/>
</dbReference>
<keyword evidence="15" id="KW-0376">Hydrogen peroxide</keyword>
<keyword evidence="4 15" id="KW-0575">Peroxidase</keyword>
<comment type="catalytic activity">
    <reaction evidence="1 15">
        <text>2 a phenolic donor + H2O2 = 2 a phenolic radical donor + 2 H2O</text>
        <dbReference type="Rhea" id="RHEA:56136"/>
        <dbReference type="ChEBI" id="CHEBI:15377"/>
        <dbReference type="ChEBI" id="CHEBI:16240"/>
        <dbReference type="ChEBI" id="CHEBI:139520"/>
        <dbReference type="ChEBI" id="CHEBI:139521"/>
        <dbReference type="EC" id="1.11.1.7"/>
    </reaction>
</comment>
<evidence type="ECO:0000259" key="16">
    <source>
        <dbReference type="PROSITE" id="PS50873"/>
    </source>
</evidence>
<dbReference type="EC" id="1.11.1.7" evidence="3 15"/>
<dbReference type="InterPro" id="IPR000823">
    <property type="entry name" value="Peroxidase_pln"/>
</dbReference>
<dbReference type="PRINTS" id="PR00458">
    <property type="entry name" value="PEROXIDASE"/>
</dbReference>
<dbReference type="InterPro" id="IPR002016">
    <property type="entry name" value="Haem_peroxidase"/>
</dbReference>
<evidence type="ECO:0000256" key="5">
    <source>
        <dbReference type="ARBA" id="ARBA00022617"/>
    </source>
</evidence>
<dbReference type="InterPro" id="IPR019793">
    <property type="entry name" value="Peroxidases_heam-ligand_BS"/>
</dbReference>
<keyword evidence="12 15" id="KW-0106">Calcium</keyword>
<dbReference type="GO" id="GO:0005576">
    <property type="term" value="C:extracellular region"/>
    <property type="evidence" value="ECO:0007669"/>
    <property type="project" value="UniProtKB-SubCell"/>
</dbReference>
<comment type="cofactor">
    <cofactor evidence="12 15">
        <name>heme b</name>
        <dbReference type="ChEBI" id="CHEBI:60344"/>
    </cofactor>
    <text evidence="12 15">Binds 1 heme b (iron(II)-protoporphyrin IX) group per subunit.</text>
</comment>
<dbReference type="eggNOG" id="ENOG502QRTQ">
    <property type="taxonomic scope" value="Eukaryota"/>
</dbReference>
<feature type="binding site" evidence="11">
    <location>
        <position position="174"/>
    </location>
    <ligand>
        <name>substrate</name>
    </ligand>
</feature>
<dbReference type="Gene3D" id="1.10.520.10">
    <property type="match status" value="1"/>
</dbReference>
<dbReference type="Pfam" id="PF00141">
    <property type="entry name" value="peroxidase"/>
    <property type="match status" value="1"/>
</dbReference>
<evidence type="ECO:0000256" key="10">
    <source>
        <dbReference type="ARBA" id="ARBA00023157"/>
    </source>
</evidence>
<dbReference type="GO" id="GO:0046872">
    <property type="term" value="F:metal ion binding"/>
    <property type="evidence" value="ECO:0007669"/>
    <property type="project" value="UniProtKB-UniRule"/>
</dbReference>
<evidence type="ECO:0000256" key="6">
    <source>
        <dbReference type="ARBA" id="ARBA00022723"/>
    </source>
</evidence>
<feature type="binding site" evidence="12">
    <location>
        <position position="205"/>
    </location>
    <ligand>
        <name>Ca(2+)</name>
        <dbReference type="ChEBI" id="CHEBI:29108"/>
        <label>2</label>
    </ligand>
</feature>
<dbReference type="EMBL" id="KE346346">
    <property type="protein sequence ID" value="EXC33981.1"/>
    <property type="molecule type" value="Genomic_DNA"/>
</dbReference>
<evidence type="ECO:0000256" key="13">
    <source>
        <dbReference type="PIRSR" id="PIRSR600823-4"/>
    </source>
</evidence>
<evidence type="ECO:0000256" key="12">
    <source>
        <dbReference type="PIRSR" id="PIRSR600823-3"/>
    </source>
</evidence>
<keyword evidence="9 12" id="KW-0408">Iron</keyword>
<evidence type="ECO:0000256" key="1">
    <source>
        <dbReference type="ARBA" id="ARBA00000189"/>
    </source>
</evidence>
<gene>
    <name evidence="17" type="ORF">L484_007537</name>
</gene>
<protein>
    <recommendedName>
        <fullName evidence="3 15">Peroxidase</fullName>
        <ecNumber evidence="3 15">1.11.1.7</ecNumber>
    </recommendedName>
</protein>
<feature type="binding site" evidence="12">
    <location>
        <position position="90"/>
    </location>
    <ligand>
        <name>Ca(2+)</name>
        <dbReference type="ChEBI" id="CHEBI:29108"/>
        <label>1</label>
    </ligand>
</feature>
<dbReference type="STRING" id="981085.W9SB04"/>
<dbReference type="Proteomes" id="UP000030645">
    <property type="component" value="Unassembled WGS sequence"/>
</dbReference>
<dbReference type="GO" id="GO:0042744">
    <property type="term" value="P:hydrogen peroxide catabolic process"/>
    <property type="evidence" value="ECO:0007669"/>
    <property type="project" value="UniProtKB-KW"/>
</dbReference>
<feature type="signal peptide" evidence="15">
    <location>
        <begin position="1"/>
        <end position="30"/>
    </location>
</feature>
<keyword evidence="8 15" id="KW-0560">Oxidoreductase</keyword>
<feature type="domain" description="Plant heme peroxidase family profile" evidence="16">
    <location>
        <begin position="39"/>
        <end position="341"/>
    </location>
</feature>
<name>W9SB04_9ROSA</name>
<evidence type="ECO:0000256" key="3">
    <source>
        <dbReference type="ARBA" id="ARBA00012313"/>
    </source>
</evidence>
<feature type="disulfide bond" evidence="14">
    <location>
        <begin position="51"/>
        <end position="128"/>
    </location>
</feature>
<keyword evidence="7 15" id="KW-0732">Signal</keyword>
<comment type="similarity">
    <text evidence="2">Belongs to the peroxidase family. Ascorbate peroxidase subfamily.</text>
</comment>
<dbReference type="GO" id="GO:0006979">
    <property type="term" value="P:response to oxidative stress"/>
    <property type="evidence" value="ECO:0007669"/>
    <property type="project" value="UniProtKB-UniRule"/>
</dbReference>
<evidence type="ECO:0000256" key="4">
    <source>
        <dbReference type="ARBA" id="ARBA00022559"/>
    </source>
</evidence>
<proteinExistence type="inferred from homology"/>
<feature type="binding site" evidence="12">
    <location>
        <position position="86"/>
    </location>
    <ligand>
        <name>Ca(2+)</name>
        <dbReference type="ChEBI" id="CHEBI:29108"/>
        <label>1</label>
    </ligand>
</feature>
<keyword evidence="10 14" id="KW-1015">Disulfide bond</keyword>
<dbReference type="PROSITE" id="PS50873">
    <property type="entry name" value="PEROXIDASE_4"/>
    <property type="match status" value="1"/>
</dbReference>
<feature type="binding site" description="axial binding residue" evidence="12">
    <location>
        <position position="204"/>
    </location>
    <ligand>
        <name>heme b</name>
        <dbReference type="ChEBI" id="CHEBI:60344"/>
    </ligand>
    <ligandPart>
        <name>Fe</name>
        <dbReference type="ChEBI" id="CHEBI:18248"/>
    </ligandPart>
</feature>
<dbReference type="KEGG" id="mnt:21390934"/>
<evidence type="ECO:0000313" key="18">
    <source>
        <dbReference type="Proteomes" id="UP000030645"/>
    </source>
</evidence>
<evidence type="ECO:0000256" key="7">
    <source>
        <dbReference type="ARBA" id="ARBA00022729"/>
    </source>
</evidence>
<evidence type="ECO:0000313" key="17">
    <source>
        <dbReference type="EMBL" id="EXC33981.1"/>
    </source>
</evidence>
<keyword evidence="5 15" id="KW-0349">Heme</keyword>
<dbReference type="PANTHER" id="PTHR31517">
    <property type="match status" value="1"/>
</dbReference>
<dbReference type="GO" id="GO:0140825">
    <property type="term" value="F:lactoperoxidase activity"/>
    <property type="evidence" value="ECO:0007669"/>
    <property type="project" value="UniProtKB-EC"/>
</dbReference>
<feature type="binding site" evidence="12">
    <location>
        <position position="88"/>
    </location>
    <ligand>
        <name>Ca(2+)</name>
        <dbReference type="ChEBI" id="CHEBI:29108"/>
        <label>1</label>
    </ligand>
</feature>
<feature type="disulfide bond" evidence="14">
    <location>
        <begin position="134"/>
        <end position="337"/>
    </location>
</feature>
<feature type="binding site" evidence="12">
    <location>
        <position position="83"/>
    </location>
    <ligand>
        <name>Ca(2+)</name>
        <dbReference type="ChEBI" id="CHEBI:29108"/>
        <label>1</label>
    </ligand>
</feature>
<dbReference type="Gene3D" id="1.10.420.10">
    <property type="entry name" value="Peroxidase, domain 2"/>
    <property type="match status" value="1"/>
</dbReference>
<dbReference type="AlphaFoldDB" id="W9SB04"/>
<feature type="disulfide bond" evidence="14">
    <location>
        <begin position="211"/>
        <end position="243"/>
    </location>
</feature>
<dbReference type="InterPro" id="IPR010255">
    <property type="entry name" value="Haem_peroxidase_sf"/>
</dbReference>
<organism evidence="17 18">
    <name type="scientific">Morus notabilis</name>
    <dbReference type="NCBI Taxonomy" id="981085"/>
    <lineage>
        <taxon>Eukaryota</taxon>
        <taxon>Viridiplantae</taxon>
        <taxon>Streptophyta</taxon>
        <taxon>Embryophyta</taxon>
        <taxon>Tracheophyta</taxon>
        <taxon>Spermatophyta</taxon>
        <taxon>Magnoliopsida</taxon>
        <taxon>eudicotyledons</taxon>
        <taxon>Gunneridae</taxon>
        <taxon>Pentapetalae</taxon>
        <taxon>rosids</taxon>
        <taxon>fabids</taxon>
        <taxon>Rosales</taxon>
        <taxon>Moraceae</taxon>
        <taxon>Moreae</taxon>
        <taxon>Morus</taxon>
    </lineage>
</organism>
<dbReference type="SUPFAM" id="SSF48113">
    <property type="entry name" value="Heme-dependent peroxidases"/>
    <property type="match status" value="1"/>
</dbReference>
<evidence type="ECO:0000256" key="9">
    <source>
        <dbReference type="ARBA" id="ARBA00023004"/>
    </source>
</evidence>
<dbReference type="PANTHER" id="PTHR31517:SF48">
    <property type="entry name" value="PEROXIDASE 16-RELATED"/>
    <property type="match status" value="1"/>
</dbReference>